<evidence type="ECO:0000313" key="2">
    <source>
        <dbReference type="EMBL" id="MCG2623690.1"/>
    </source>
</evidence>
<evidence type="ECO:0000313" key="3">
    <source>
        <dbReference type="Proteomes" id="UP001165368"/>
    </source>
</evidence>
<organism evidence="2 3">
    <name type="scientific">Arthrobacter hankyongi</name>
    <dbReference type="NCBI Taxonomy" id="2904801"/>
    <lineage>
        <taxon>Bacteria</taxon>
        <taxon>Bacillati</taxon>
        <taxon>Actinomycetota</taxon>
        <taxon>Actinomycetes</taxon>
        <taxon>Micrococcales</taxon>
        <taxon>Micrococcaceae</taxon>
        <taxon>Arthrobacter</taxon>
    </lineage>
</organism>
<comment type="caution">
    <text evidence="2">The sequence shown here is derived from an EMBL/GenBank/DDBJ whole genome shotgun (WGS) entry which is preliminary data.</text>
</comment>
<feature type="region of interest" description="Disordered" evidence="1">
    <location>
        <begin position="354"/>
        <end position="389"/>
    </location>
</feature>
<accession>A0ABS9LAL5</accession>
<dbReference type="EMBL" id="JAKLTQ010000015">
    <property type="protein sequence ID" value="MCG2623690.1"/>
    <property type="molecule type" value="Genomic_DNA"/>
</dbReference>
<dbReference type="Proteomes" id="UP001165368">
    <property type="component" value="Unassembled WGS sequence"/>
</dbReference>
<reference evidence="2" key="1">
    <citation type="submission" date="2022-01" db="EMBL/GenBank/DDBJ databases">
        <authorList>
            <person name="Jo J.-H."/>
            <person name="Im W.-T."/>
        </authorList>
    </citation>
    <scope>NUCLEOTIDE SEQUENCE</scope>
    <source>
        <strain evidence="2">I2-34</strain>
    </source>
</reference>
<proteinExistence type="predicted"/>
<gene>
    <name evidence="2" type="ORF">LVY72_17490</name>
</gene>
<feature type="region of interest" description="Disordered" evidence="1">
    <location>
        <begin position="14"/>
        <end position="36"/>
    </location>
</feature>
<protein>
    <submittedName>
        <fullName evidence="2">Uncharacterized protein</fullName>
    </submittedName>
</protein>
<dbReference type="RefSeq" id="WP_237823333.1">
    <property type="nucleotide sequence ID" value="NZ_JAKLTQ010000015.1"/>
</dbReference>
<name>A0ABS9LAL5_9MICC</name>
<evidence type="ECO:0000256" key="1">
    <source>
        <dbReference type="SAM" id="MobiDB-lite"/>
    </source>
</evidence>
<keyword evidence="3" id="KW-1185">Reference proteome</keyword>
<sequence length="389" mass="42233">MHSLLTLAMPQAARWTNGRSGGGPGQSLPSWARNGAGRRPAEIARPRFGRAAVWAESPLQLLSAVEAHSAGLLGRHTEVHPRGDAVGMARTVALLRGQVPAGLSFADPAAAVPSVRAGNLDRWVTGDAYSGKVQTELLRGIRAEEVVILDDGLATLKLLATLVRDRPAPLVRPRSRAGAPRQVLGLAVWHRLRLLARQGRLLVFTALPVPAAVERRFRALGGKLERHRFEWLGTRPVTETIPEPTILVGSAMPADGLIHAGPYIDWVRSLTEDGPISYFPHRRETPEVLDALAAHPLIRVNEHTVPVEMRLRGLRPGQVVRALPSTVLASLRLILSPAGVPLRGHPVPEQWWTPQTSRELRRHLSSSLEDAGTARRPAVPQPAGRPELP</sequence>